<proteinExistence type="predicted"/>
<accession>A0A1X7DC60</accession>
<feature type="domain" description="DUF4032" evidence="2">
    <location>
        <begin position="257"/>
        <end position="416"/>
    </location>
</feature>
<dbReference type="EMBL" id="FXAC01000010">
    <property type="protein sequence ID" value="SMF12732.1"/>
    <property type="molecule type" value="Genomic_DNA"/>
</dbReference>
<evidence type="ECO:0000256" key="1">
    <source>
        <dbReference type="SAM" id="MobiDB-lite"/>
    </source>
</evidence>
<dbReference type="Proteomes" id="UP000192929">
    <property type="component" value="Unassembled WGS sequence"/>
</dbReference>
<reference evidence="4" key="1">
    <citation type="submission" date="2017-04" db="EMBL/GenBank/DDBJ databases">
        <authorList>
            <person name="Varghese N."/>
            <person name="Submissions S."/>
        </authorList>
    </citation>
    <scope>NUCLEOTIDE SEQUENCE [LARGE SCALE GENOMIC DNA]</scope>
    <source>
        <strain evidence="4">NIO-1021</strain>
    </source>
</reference>
<evidence type="ECO:0000313" key="4">
    <source>
        <dbReference type="Proteomes" id="UP000192929"/>
    </source>
</evidence>
<dbReference type="Pfam" id="PF13224">
    <property type="entry name" value="DUF4032"/>
    <property type="match status" value="1"/>
</dbReference>
<feature type="region of interest" description="Disordered" evidence="1">
    <location>
        <begin position="1"/>
        <end position="24"/>
    </location>
</feature>
<dbReference type="GO" id="GO:0016301">
    <property type="term" value="F:kinase activity"/>
    <property type="evidence" value="ECO:0007669"/>
    <property type="project" value="UniProtKB-KW"/>
</dbReference>
<keyword evidence="3" id="KW-0418">Kinase</keyword>
<dbReference type="InterPro" id="IPR025111">
    <property type="entry name" value="DUF4032"/>
</dbReference>
<gene>
    <name evidence="3" type="ORF">SAMN06296028_110102</name>
</gene>
<evidence type="ECO:0000259" key="2">
    <source>
        <dbReference type="Pfam" id="PF13224"/>
    </source>
</evidence>
<evidence type="ECO:0000313" key="3">
    <source>
        <dbReference type="EMBL" id="SMF12732.1"/>
    </source>
</evidence>
<sequence length="426" mass="47910">MTASPSPEPAAPSPPPAHRGVSINTAFPEPGLLELPWDTPLEDWPEQVLAAYPRGISRHVVRFARVGEKVVAVKETTQYYARREYGLLRKLQRMTTPSVVPDSVVTDRYSPDGELLPAALVTEHLSFSLPYRTIFEQVPSPGTIDRLVDALASLIVQLHLSGFYWGDVSLSNTLFRRDAGEFAAYLVDAETGELHPQLTRGQREYDIELARTNVAGEVMDLLAGEHMQQRLAQAGVDPASVDPFAVSERLVDTYTGLWDELTATEIFPVGDRWRVQARVQRLNDLGFDVEEASMDADESGQVHLRPRVVEPGHHARRLLHLTGLNTQENQARRILTDIDQFGHALYPGLPEDLTAQLWMREIFVPIMAAVPAGLRRKREPAQMIHEVLEHRWFMSEKAGKDVPTQDAVQDYVQSYLTERPDEKDVF</sequence>
<keyword evidence="4" id="KW-1185">Reference proteome</keyword>
<organism evidence="3 4">
    <name type="scientific">Kocuria marina subsp. indica</name>
    <dbReference type="NCBI Taxonomy" id="1049583"/>
    <lineage>
        <taxon>Bacteria</taxon>
        <taxon>Bacillati</taxon>
        <taxon>Actinomycetota</taxon>
        <taxon>Actinomycetes</taxon>
        <taxon>Micrococcales</taxon>
        <taxon>Micrococcaceae</taxon>
        <taxon>Kocuria</taxon>
    </lineage>
</organism>
<keyword evidence="3" id="KW-0808">Transferase</keyword>
<dbReference type="Pfam" id="PF06293">
    <property type="entry name" value="Kdo"/>
    <property type="match status" value="1"/>
</dbReference>
<dbReference type="RefSeq" id="WP_085107063.1">
    <property type="nucleotide sequence ID" value="NZ_FXAC01000010.1"/>
</dbReference>
<feature type="compositionally biased region" description="Pro residues" evidence="1">
    <location>
        <begin position="1"/>
        <end position="17"/>
    </location>
</feature>
<protein>
    <submittedName>
        <fullName evidence="3">Lipopolysaccharide kinase (Kdo/WaaP) family protein</fullName>
    </submittedName>
</protein>
<dbReference type="AlphaFoldDB" id="A0A1X7DC60"/>
<name>A0A1X7DC60_9MICC</name>